<accession>A0ACC1CZL6</accession>
<evidence type="ECO:0000313" key="2">
    <source>
        <dbReference type="Proteomes" id="UP000824533"/>
    </source>
</evidence>
<comment type="caution">
    <text evidence="1">The sequence shown here is derived from an EMBL/GenBank/DDBJ whole genome shotgun (WGS) entry which is preliminary data.</text>
</comment>
<reference evidence="1 2" key="1">
    <citation type="journal article" date="2021" name="Front. Genet.">
        <title>Chromosome-Level Genome Assembly Reveals Significant Gene Expansion in the Toll and IMD Signaling Pathways of Dendrolimus kikuchii.</title>
        <authorList>
            <person name="Zhou J."/>
            <person name="Wu P."/>
            <person name="Xiong Z."/>
            <person name="Liu N."/>
            <person name="Zhao N."/>
            <person name="Ji M."/>
            <person name="Qiu Y."/>
            <person name="Yang B."/>
        </authorList>
    </citation>
    <scope>NUCLEOTIDE SEQUENCE [LARGE SCALE GENOMIC DNA]</scope>
    <source>
        <strain evidence="1">Ann1</strain>
    </source>
</reference>
<keyword evidence="2" id="KW-1185">Reference proteome</keyword>
<protein>
    <submittedName>
        <fullName evidence="1">Uncharacterized protein</fullName>
    </submittedName>
</protein>
<organism evidence="1 2">
    <name type="scientific">Dendrolimus kikuchii</name>
    <dbReference type="NCBI Taxonomy" id="765133"/>
    <lineage>
        <taxon>Eukaryota</taxon>
        <taxon>Metazoa</taxon>
        <taxon>Ecdysozoa</taxon>
        <taxon>Arthropoda</taxon>
        <taxon>Hexapoda</taxon>
        <taxon>Insecta</taxon>
        <taxon>Pterygota</taxon>
        <taxon>Neoptera</taxon>
        <taxon>Endopterygota</taxon>
        <taxon>Lepidoptera</taxon>
        <taxon>Glossata</taxon>
        <taxon>Ditrysia</taxon>
        <taxon>Bombycoidea</taxon>
        <taxon>Lasiocampidae</taxon>
        <taxon>Dendrolimus</taxon>
    </lineage>
</organism>
<dbReference type="Proteomes" id="UP000824533">
    <property type="component" value="Linkage Group LG12"/>
</dbReference>
<sequence length="587" mass="66131">MVYLEPIDAASEFHRFLTFQNAFRVLATLNLTSYMFPPSTTVFDGQYFDHIVVGGGTAGCVVATRLAQMDRTKEVLLIEAGGDPPFETSLPPLMLYDLRSPYDFNYTTVKEGWSLQGNEGHMSHIPQGKMLGGTGSLGFYLYSTGNQNDFNKWALKVNSETWNWDGVFPYFKKSQRFEDQEINNSYNKNVVGTNGPVIITKDMLPVTREFIHAFAELGLPTSIGINGNYTLGYGPTLYTLGEGVRQSSAQSYLARFRLNNLKVLKNAMVTKVIVNKNRIATGVKVEVNGKKDVTLKVRNEIILSAGAINTAKILLHSGIGPKAHLTSKSIPVVMNLPVGQNLMDHVHVSILYNLKNLTINSIPTNPHLYPQPSFTGYVALDRNSKVPNYETSNFIDYPSNQMPYCADLYDFTFDICNNLFYKENMNQILWTLVVNLQPESRGYVELKSNDFKDKPIVNPRYLSHPKDLDNQAKYARDFMKVENTEYFKKMGAVFVDPKLEKCRGLKFKSLEYLKCYVKYMTQPQWQFSGTCAMGPVVDARMRVLELQGLRIGDASVIPVNISGDIQSVVIMLAEKLADIIKEEYYGC</sequence>
<proteinExistence type="predicted"/>
<evidence type="ECO:0000313" key="1">
    <source>
        <dbReference type="EMBL" id="KAJ0176930.1"/>
    </source>
</evidence>
<name>A0ACC1CZL6_9NEOP</name>
<gene>
    <name evidence="1" type="ORF">K1T71_006939</name>
</gene>
<dbReference type="EMBL" id="CM034398">
    <property type="protein sequence ID" value="KAJ0176930.1"/>
    <property type="molecule type" value="Genomic_DNA"/>
</dbReference>